<dbReference type="EMBL" id="JBHTJV010000009">
    <property type="protein sequence ID" value="MFD0916725.1"/>
    <property type="molecule type" value="Genomic_DNA"/>
</dbReference>
<gene>
    <name evidence="2" type="ORF">ACFQ14_09925</name>
</gene>
<proteinExistence type="predicted"/>
<evidence type="ECO:0008006" key="4">
    <source>
        <dbReference type="Google" id="ProtNLM"/>
    </source>
</evidence>
<dbReference type="RefSeq" id="WP_377212579.1">
    <property type="nucleotide sequence ID" value="NZ_JBHTJV010000009.1"/>
</dbReference>
<evidence type="ECO:0000256" key="1">
    <source>
        <dbReference type="SAM" id="SignalP"/>
    </source>
</evidence>
<dbReference type="PROSITE" id="PS51257">
    <property type="entry name" value="PROKAR_LIPOPROTEIN"/>
    <property type="match status" value="1"/>
</dbReference>
<evidence type="ECO:0000313" key="2">
    <source>
        <dbReference type="EMBL" id="MFD0916725.1"/>
    </source>
</evidence>
<name>A0ABW3FHL5_9HYPH</name>
<dbReference type="Gene3D" id="3.30.160.150">
    <property type="entry name" value="Lipoprotein like domain"/>
    <property type="match status" value="1"/>
</dbReference>
<evidence type="ECO:0000313" key="3">
    <source>
        <dbReference type="Proteomes" id="UP001597101"/>
    </source>
</evidence>
<feature type="signal peptide" evidence="1">
    <location>
        <begin position="1"/>
        <end position="23"/>
    </location>
</feature>
<feature type="chain" id="PRO_5046911893" description="LPS-assembly lipoprotein" evidence="1">
    <location>
        <begin position="24"/>
        <end position="187"/>
    </location>
</feature>
<organism evidence="2 3">
    <name type="scientific">Pseudahrensia aquimaris</name>
    <dbReference type="NCBI Taxonomy" id="744461"/>
    <lineage>
        <taxon>Bacteria</taxon>
        <taxon>Pseudomonadati</taxon>
        <taxon>Pseudomonadota</taxon>
        <taxon>Alphaproteobacteria</taxon>
        <taxon>Hyphomicrobiales</taxon>
        <taxon>Ahrensiaceae</taxon>
        <taxon>Pseudahrensia</taxon>
    </lineage>
</organism>
<reference evidence="3" key="1">
    <citation type="journal article" date="2019" name="Int. J. Syst. Evol. Microbiol.">
        <title>The Global Catalogue of Microorganisms (GCM) 10K type strain sequencing project: providing services to taxonomists for standard genome sequencing and annotation.</title>
        <authorList>
            <consortium name="The Broad Institute Genomics Platform"/>
            <consortium name="The Broad Institute Genome Sequencing Center for Infectious Disease"/>
            <person name="Wu L."/>
            <person name="Ma J."/>
        </authorList>
    </citation>
    <scope>NUCLEOTIDE SEQUENCE [LARGE SCALE GENOMIC DNA]</scope>
    <source>
        <strain evidence="3">CCUG 60023</strain>
    </source>
</reference>
<keyword evidence="1" id="KW-0732">Signal</keyword>
<protein>
    <recommendedName>
        <fullName evidence="4">LPS-assembly lipoprotein</fullName>
    </recommendedName>
</protein>
<sequence length="187" mass="19659">MWSSRPASACARRWISASVLSLAALTALSGCTVEPLNARTTPAAAKSDAEVSSVRQALRATEVSAARERVEQQVRNALLFSMNGGNPIEPSLYRVQLAVRSADSGVAVEAGVAAATAAQVSVIVSYTITEKSTNRTLASGTRTALSAYNRTPQKFANQRAARDAENRAAKDVAEQIRLVVAQTVAGN</sequence>
<comment type="caution">
    <text evidence="2">The sequence shown here is derived from an EMBL/GenBank/DDBJ whole genome shotgun (WGS) entry which is preliminary data.</text>
</comment>
<dbReference type="Proteomes" id="UP001597101">
    <property type="component" value="Unassembled WGS sequence"/>
</dbReference>
<accession>A0ABW3FHL5</accession>
<keyword evidence="3" id="KW-1185">Reference proteome</keyword>